<reference evidence="1" key="1">
    <citation type="submission" date="2022-04" db="EMBL/GenBank/DDBJ databases">
        <title>Jade perch genome.</title>
        <authorList>
            <person name="Chao B."/>
        </authorList>
    </citation>
    <scope>NUCLEOTIDE SEQUENCE</scope>
    <source>
        <strain evidence="1">CB-2022</strain>
    </source>
</reference>
<sequence length="540" mass="61133">MCKYSFLFSVVRNVTVSMRTDVNLTCSNKPWSEMMFVTWKIVLKYKDCRIAFNSEGGSQDSCNDGKSLRNTSEARSYLHIPNFSNDDIGVYKCEAVYTGGSDSYEINVAIRVPPSISSWLEHEGDKMVAVCKAERGKPAANISWSHTGNSSSEETLLDGFFTVESRLDILEGMDTENLSCIIRHPYWEGEKILVPVPLKGNISWLFAIIVAVITLAGVLFFALWKPVILRRCQQSNSPPSKPQPVTEDVEEVEPYASYVQRNVFYILFYKPQIKPNHLITMCKYSFLFSVVRNVTVSMRTDVNLTCSNKPWSEMMFVTWKIVLKYKDCRIAFNSEGGSQDSCNDGKSLRNTSEARSYLHIPNFSNDDIGVYKCEAVYTSGSDSYEINVAIRVPPTISSWLEREGDKMVAVCKAERGKPAANISWSHTGNSSSEETLLDGFFTVESRLDILEGMDTENLNCIIRHPYWEREKILVPVPLKGQFSSKVRLKFWVYCRSNAFYVFGINTDTVFYSGNGTWLRVLIVGVIIVILVGALYFAKKK</sequence>
<gene>
    <name evidence="1" type="ORF">L3Q82_017550</name>
</gene>
<dbReference type="EMBL" id="CM041550">
    <property type="protein sequence ID" value="KAI3356321.1"/>
    <property type="molecule type" value="Genomic_DNA"/>
</dbReference>
<accession>A0ACB8VL24</accession>
<proteinExistence type="predicted"/>
<protein>
    <submittedName>
        <fullName evidence="1">Uncharacterized protein</fullName>
    </submittedName>
</protein>
<evidence type="ECO:0000313" key="2">
    <source>
        <dbReference type="Proteomes" id="UP000831701"/>
    </source>
</evidence>
<name>A0ACB8VL24_9TELE</name>
<comment type="caution">
    <text evidence="1">The sequence shown here is derived from an EMBL/GenBank/DDBJ whole genome shotgun (WGS) entry which is preliminary data.</text>
</comment>
<evidence type="ECO:0000313" key="1">
    <source>
        <dbReference type="EMBL" id="KAI3356321.1"/>
    </source>
</evidence>
<dbReference type="Proteomes" id="UP000831701">
    <property type="component" value="Chromosome 20"/>
</dbReference>
<organism evidence="1 2">
    <name type="scientific">Scortum barcoo</name>
    <name type="common">barcoo grunter</name>
    <dbReference type="NCBI Taxonomy" id="214431"/>
    <lineage>
        <taxon>Eukaryota</taxon>
        <taxon>Metazoa</taxon>
        <taxon>Chordata</taxon>
        <taxon>Craniata</taxon>
        <taxon>Vertebrata</taxon>
        <taxon>Euteleostomi</taxon>
        <taxon>Actinopterygii</taxon>
        <taxon>Neopterygii</taxon>
        <taxon>Teleostei</taxon>
        <taxon>Neoteleostei</taxon>
        <taxon>Acanthomorphata</taxon>
        <taxon>Eupercaria</taxon>
        <taxon>Centrarchiformes</taxon>
        <taxon>Terapontoidei</taxon>
        <taxon>Terapontidae</taxon>
        <taxon>Scortum</taxon>
    </lineage>
</organism>
<keyword evidence="2" id="KW-1185">Reference proteome</keyword>